<evidence type="ECO:0000313" key="1">
    <source>
        <dbReference type="EMBL" id="VDM69648.1"/>
    </source>
</evidence>
<dbReference type="Proteomes" id="UP000270094">
    <property type="component" value="Unassembled WGS sequence"/>
</dbReference>
<proteinExistence type="predicted"/>
<keyword evidence="2" id="KW-1185">Reference proteome</keyword>
<reference evidence="1 2" key="1">
    <citation type="submission" date="2018-11" db="EMBL/GenBank/DDBJ databases">
        <authorList>
            <consortium name="Pathogen Informatics"/>
        </authorList>
    </citation>
    <scope>NUCLEOTIDE SEQUENCE [LARGE SCALE GENOMIC DNA]</scope>
</reference>
<dbReference type="EMBL" id="UYYB01012984">
    <property type="protein sequence ID" value="VDM69648.1"/>
    <property type="molecule type" value="Genomic_DNA"/>
</dbReference>
<accession>A0A3P7KPI2</accession>
<organism evidence="1 2">
    <name type="scientific">Strongylus vulgaris</name>
    <name type="common">Blood worm</name>
    <dbReference type="NCBI Taxonomy" id="40348"/>
    <lineage>
        <taxon>Eukaryota</taxon>
        <taxon>Metazoa</taxon>
        <taxon>Ecdysozoa</taxon>
        <taxon>Nematoda</taxon>
        <taxon>Chromadorea</taxon>
        <taxon>Rhabditida</taxon>
        <taxon>Rhabditina</taxon>
        <taxon>Rhabditomorpha</taxon>
        <taxon>Strongyloidea</taxon>
        <taxon>Strongylidae</taxon>
        <taxon>Strongylus</taxon>
    </lineage>
</organism>
<protein>
    <recommendedName>
        <fullName evidence="3">Endonuclease/exonuclease/phosphatase domain-containing protein</fullName>
    </recommendedName>
</protein>
<dbReference type="InterPro" id="IPR036691">
    <property type="entry name" value="Endo/exonu/phosph_ase_sf"/>
</dbReference>
<dbReference type="AlphaFoldDB" id="A0A3P7KPI2"/>
<evidence type="ECO:0000313" key="2">
    <source>
        <dbReference type="Proteomes" id="UP000270094"/>
    </source>
</evidence>
<evidence type="ECO:0008006" key="3">
    <source>
        <dbReference type="Google" id="ProtNLM"/>
    </source>
</evidence>
<dbReference type="OrthoDB" id="5859872at2759"/>
<gene>
    <name evidence="1" type="ORF">SVUK_LOCUS4646</name>
</gene>
<name>A0A3P7KPI2_STRVU</name>
<dbReference type="SUPFAM" id="SSF56219">
    <property type="entry name" value="DNase I-like"/>
    <property type="match status" value="1"/>
</dbReference>
<sequence>MTRYGDCRILCTYNAKAISTNADLHALLEATGGINYHVIALQETKSRKTDVRQPSDGTLIICVEKIPRNVGGVGFVAHPSVVHLVDSHNILTSPGYPSTPSSASDNHHILLF</sequence>